<dbReference type="InterPro" id="IPR013767">
    <property type="entry name" value="PAS_fold"/>
</dbReference>
<dbReference type="PANTHER" id="PTHR43065">
    <property type="entry name" value="SENSOR HISTIDINE KINASE"/>
    <property type="match status" value="1"/>
</dbReference>
<feature type="transmembrane region" description="Helical" evidence="9">
    <location>
        <begin position="9"/>
        <end position="31"/>
    </location>
</feature>
<dbReference type="Gene3D" id="3.30.450.20">
    <property type="entry name" value="PAS domain"/>
    <property type="match status" value="1"/>
</dbReference>
<evidence type="ECO:0000256" key="8">
    <source>
        <dbReference type="ARBA" id="ARBA00023012"/>
    </source>
</evidence>
<keyword evidence="9" id="KW-1133">Transmembrane helix</keyword>
<dbReference type="OrthoDB" id="9764522at2"/>
<dbReference type="InterPro" id="IPR035965">
    <property type="entry name" value="PAS-like_dom_sf"/>
</dbReference>
<dbReference type="GO" id="GO:0005524">
    <property type="term" value="F:ATP binding"/>
    <property type="evidence" value="ECO:0007669"/>
    <property type="project" value="UniProtKB-KW"/>
</dbReference>
<evidence type="ECO:0000256" key="2">
    <source>
        <dbReference type="ARBA" id="ARBA00012438"/>
    </source>
</evidence>
<proteinExistence type="predicted"/>
<dbReference type="InterPro" id="IPR003594">
    <property type="entry name" value="HATPase_dom"/>
</dbReference>
<dbReference type="CDD" id="cd00130">
    <property type="entry name" value="PAS"/>
    <property type="match status" value="1"/>
</dbReference>
<evidence type="ECO:0000256" key="5">
    <source>
        <dbReference type="ARBA" id="ARBA00022741"/>
    </source>
</evidence>
<keyword evidence="9" id="KW-0812">Transmembrane</keyword>
<dbReference type="EC" id="2.7.13.3" evidence="2"/>
<keyword evidence="4 11" id="KW-0808">Transferase</keyword>
<dbReference type="SUPFAM" id="SSF47384">
    <property type="entry name" value="Homodimeric domain of signal transducing histidine kinase"/>
    <property type="match status" value="1"/>
</dbReference>
<dbReference type="InterPro" id="IPR036890">
    <property type="entry name" value="HATPase_C_sf"/>
</dbReference>
<dbReference type="Pfam" id="PF00512">
    <property type="entry name" value="HisKA"/>
    <property type="match status" value="1"/>
</dbReference>
<dbReference type="RefSeq" id="WP_008410368.1">
    <property type="nucleotide sequence ID" value="NZ_CAOS01000003.1"/>
</dbReference>
<feature type="domain" description="Histidine kinase" evidence="10">
    <location>
        <begin position="407"/>
        <end position="611"/>
    </location>
</feature>
<dbReference type="Gene3D" id="3.30.565.10">
    <property type="entry name" value="Histidine kinase-like ATPase, C-terminal domain"/>
    <property type="match status" value="1"/>
</dbReference>
<keyword evidence="9" id="KW-0472">Membrane</keyword>
<dbReference type="EMBL" id="CAOS01000003">
    <property type="protein sequence ID" value="CCO07482.1"/>
    <property type="molecule type" value="Genomic_DNA"/>
</dbReference>
<evidence type="ECO:0000256" key="9">
    <source>
        <dbReference type="SAM" id="Phobius"/>
    </source>
</evidence>
<dbReference type="PRINTS" id="PR00344">
    <property type="entry name" value="BCTRLSENSOR"/>
</dbReference>
<dbReference type="Pfam" id="PF02518">
    <property type="entry name" value="HATPase_c"/>
    <property type="match status" value="1"/>
</dbReference>
<reference evidence="11 12" key="1">
    <citation type="journal article" date="2013" name="Genome Announc.">
        <title>Genome Sequence of the Sulfate-Reducing Bacterium Desulfotomaculum hydrothermale Lam5(T).</title>
        <authorList>
            <person name="Amin O."/>
            <person name="Fardeau M.L."/>
            <person name="Valette O."/>
            <person name="Hirschler-Rea A."/>
            <person name="Barbe V."/>
            <person name="Medigue C."/>
            <person name="Vacherie B."/>
            <person name="Ollivier B."/>
            <person name="Bertin P.N."/>
            <person name="Dolla A."/>
        </authorList>
    </citation>
    <scope>NUCLEOTIDE SEQUENCE [LARGE SCALE GENOMIC DNA]</scope>
    <source>
        <strain evidence="12">Lam5 / DSM 18033</strain>
    </source>
</reference>
<dbReference type="STRING" id="1121428.DESHY_110426"/>
<evidence type="ECO:0000256" key="7">
    <source>
        <dbReference type="ARBA" id="ARBA00022840"/>
    </source>
</evidence>
<feature type="transmembrane region" description="Helical" evidence="9">
    <location>
        <begin position="205"/>
        <end position="225"/>
    </location>
</feature>
<evidence type="ECO:0000259" key="10">
    <source>
        <dbReference type="PROSITE" id="PS50109"/>
    </source>
</evidence>
<dbReference type="PROSITE" id="PS50109">
    <property type="entry name" value="HIS_KIN"/>
    <property type="match status" value="1"/>
</dbReference>
<protein>
    <recommendedName>
        <fullName evidence="2">histidine kinase</fullName>
        <ecNumber evidence="2">2.7.13.3</ecNumber>
    </recommendedName>
</protein>
<evidence type="ECO:0000256" key="6">
    <source>
        <dbReference type="ARBA" id="ARBA00022777"/>
    </source>
</evidence>
<dbReference type="InterPro" id="IPR000014">
    <property type="entry name" value="PAS"/>
</dbReference>
<comment type="caution">
    <text evidence="11">The sequence shown here is derived from an EMBL/GenBank/DDBJ whole genome shotgun (WGS) entry which is preliminary data.</text>
</comment>
<dbReference type="InterPro" id="IPR036097">
    <property type="entry name" value="HisK_dim/P_sf"/>
</dbReference>
<dbReference type="InterPro" id="IPR005467">
    <property type="entry name" value="His_kinase_dom"/>
</dbReference>
<accession>K8DXP9</accession>
<evidence type="ECO:0000256" key="1">
    <source>
        <dbReference type="ARBA" id="ARBA00000085"/>
    </source>
</evidence>
<evidence type="ECO:0000256" key="4">
    <source>
        <dbReference type="ARBA" id="ARBA00022679"/>
    </source>
</evidence>
<keyword evidence="8" id="KW-0902">Two-component regulatory system</keyword>
<evidence type="ECO:0000313" key="11">
    <source>
        <dbReference type="EMBL" id="CCO07482.1"/>
    </source>
</evidence>
<dbReference type="SMART" id="SM00388">
    <property type="entry name" value="HisKA"/>
    <property type="match status" value="1"/>
</dbReference>
<dbReference type="AlphaFoldDB" id="K8DXP9"/>
<dbReference type="NCBIfam" id="NF008468">
    <property type="entry name" value="PRK11360.1"/>
    <property type="match status" value="1"/>
</dbReference>
<dbReference type="SUPFAM" id="SSF55785">
    <property type="entry name" value="PYP-like sensor domain (PAS domain)"/>
    <property type="match status" value="1"/>
</dbReference>
<keyword evidence="3" id="KW-0597">Phosphoprotein</keyword>
<evidence type="ECO:0000256" key="3">
    <source>
        <dbReference type="ARBA" id="ARBA00022553"/>
    </source>
</evidence>
<dbReference type="Pfam" id="PF00989">
    <property type="entry name" value="PAS"/>
    <property type="match status" value="1"/>
</dbReference>
<comment type="catalytic activity">
    <reaction evidence="1">
        <text>ATP + protein L-histidine = ADP + protein N-phospho-L-histidine.</text>
        <dbReference type="EC" id="2.7.13.3"/>
    </reaction>
</comment>
<dbReference type="Gene3D" id="1.10.287.130">
    <property type="match status" value="1"/>
</dbReference>
<dbReference type="SUPFAM" id="SSF55874">
    <property type="entry name" value="ATPase domain of HSP90 chaperone/DNA topoisomerase II/histidine kinase"/>
    <property type="match status" value="1"/>
</dbReference>
<name>K8DXP9_9FIRM</name>
<dbReference type="eggNOG" id="COG3852">
    <property type="taxonomic scope" value="Bacteria"/>
</dbReference>
<dbReference type="InterPro" id="IPR003661">
    <property type="entry name" value="HisK_dim/P_dom"/>
</dbReference>
<sequence>MLNKFKNQLMILIGILLLLPILIIGAMLYMVNHSRPVVLDEQREELIYAVEELSRAVPSDVTHLMKMHQNKPRKEQIKALNRELAGAVMKVFQKHHGIELGYYSTDMKAVLVQMGQDSHLPYLDFKDMFLDVSEETQWSEQAQWEDAFEKVIWSQKPLELVLGVPGNQKLIVFWPMRSGNQVEAVIWAGERLGGINKEILQAESFAYTVIFFGFMLGLCSTFFLLKNYLDTVANIKAGLQKMQADLTYVIPPSIGELGEISKAINDLASRLVSVQNYNEIIMANIDAGIIGVDTDGRIVSVSSTARKLFNLPADVVGYHFSKAFSENPYMAKLFTDCLQGQETKDVLIKWPGVEERQLLANTSILYDARQQMVGAVLSCRDVTHRLRLEEQMRRQERLASLGKLVAGVAHEIKNPLTSISGYVQFWMKSKAPTVKSLNTIYREVKRLDAIVNKLLFFAKPTKTVLTRVDINTLIGKLLNFFTETHGETITFIFLPDSALPEVNLDPDQMEQVFMNVIYNAVQAMPGGGKVTLLTRYMADEKTVAIDIKDTGCGVPEELLDKLFDPFFSTRAKGTGLGLTIADEIIRAHGGSIEIKSQEGLGTTVRILLPVT</sequence>
<dbReference type="CDD" id="cd00082">
    <property type="entry name" value="HisKA"/>
    <property type="match status" value="1"/>
</dbReference>
<organism evidence="11 12">
    <name type="scientific">Desulforamulus hydrothermalis Lam5 = DSM 18033</name>
    <dbReference type="NCBI Taxonomy" id="1121428"/>
    <lineage>
        <taxon>Bacteria</taxon>
        <taxon>Bacillati</taxon>
        <taxon>Bacillota</taxon>
        <taxon>Clostridia</taxon>
        <taxon>Eubacteriales</taxon>
        <taxon>Peptococcaceae</taxon>
        <taxon>Desulforamulus</taxon>
    </lineage>
</organism>
<keyword evidence="5" id="KW-0547">Nucleotide-binding</keyword>
<dbReference type="InterPro" id="IPR004358">
    <property type="entry name" value="Sig_transdc_His_kin-like_C"/>
</dbReference>
<gene>
    <name evidence="11" type="ORF">DESHY_110426</name>
</gene>
<keyword evidence="7" id="KW-0067">ATP-binding</keyword>
<dbReference type="GO" id="GO:0000155">
    <property type="term" value="F:phosphorelay sensor kinase activity"/>
    <property type="evidence" value="ECO:0007669"/>
    <property type="project" value="InterPro"/>
</dbReference>
<dbReference type="PANTHER" id="PTHR43065:SF10">
    <property type="entry name" value="PEROXIDE STRESS-ACTIVATED HISTIDINE KINASE MAK3"/>
    <property type="match status" value="1"/>
</dbReference>
<dbReference type="Proteomes" id="UP000009315">
    <property type="component" value="Unassembled WGS sequence"/>
</dbReference>
<evidence type="ECO:0000313" key="12">
    <source>
        <dbReference type="Proteomes" id="UP000009315"/>
    </source>
</evidence>
<dbReference type="SMART" id="SM00387">
    <property type="entry name" value="HATPase_c"/>
    <property type="match status" value="1"/>
</dbReference>
<dbReference type="GO" id="GO:0006355">
    <property type="term" value="P:regulation of DNA-templated transcription"/>
    <property type="evidence" value="ECO:0007669"/>
    <property type="project" value="InterPro"/>
</dbReference>
<keyword evidence="12" id="KW-1185">Reference proteome</keyword>
<keyword evidence="6 11" id="KW-0418">Kinase</keyword>